<evidence type="ECO:0000259" key="5">
    <source>
        <dbReference type="PROSITE" id="PS50048"/>
    </source>
</evidence>
<keyword evidence="2" id="KW-0539">Nucleus</keyword>
<name>A0AA44WD06_VERDA</name>
<dbReference type="InterPro" id="IPR007219">
    <property type="entry name" value="XnlR_reg_dom"/>
</dbReference>
<dbReference type="CDD" id="cd00067">
    <property type="entry name" value="GAL4"/>
    <property type="match status" value="1"/>
</dbReference>
<evidence type="ECO:0000256" key="1">
    <source>
        <dbReference type="ARBA" id="ARBA00022723"/>
    </source>
</evidence>
<dbReference type="EMBL" id="MPSH01000027">
    <property type="protein sequence ID" value="PNH29384.1"/>
    <property type="molecule type" value="Genomic_DNA"/>
</dbReference>
<keyword evidence="4" id="KW-0472">Membrane</keyword>
<dbReference type="SUPFAM" id="SSF57701">
    <property type="entry name" value="Zn2/Cys6 DNA-binding domain"/>
    <property type="match status" value="1"/>
</dbReference>
<feature type="transmembrane region" description="Helical" evidence="4">
    <location>
        <begin position="399"/>
        <end position="421"/>
    </location>
</feature>
<dbReference type="PANTHER" id="PTHR46910:SF25">
    <property type="entry name" value="ABC-TRANSPORTER-REGULATING TRANSCRIPTION FACTOR"/>
    <property type="match status" value="1"/>
</dbReference>
<sequence length="582" mass="64706">MHKVNRTCDQCRRRKIRCIAPEPALGKPPICAYCASRNYDCHFSPFRRRPKAQEPDVSSSVPPSGRSPDTGDLYVDRILHSLEEPNEPILFNEDFVIKVPDEQTYFENLHPVYPFLDRDIFETKALSPQLPHVLDQNPIFSALYHAVLALGSQFFRQGTYSPGTGKSWELFQVSLGHMAEIILPRESLENVQAITAMIDDALVAHAARMAIVLRYHRSSAAQSDQARVFWVIYALEKQQCLLSRCSSMIPDEDIACPAPSAPESIVGAYNAFLTFVRIGRISSVAYQSLFSISAAQKSAPALQAAILHMRGLLEEWRMGIPAAFRPCEPANFDALTDASTRLAVLQTHYLYLGLIISIERLTLHLDKERGAASQRSRVNLMNAARTIVDLSRYIELEPYVPVAITCIMPLTALFILFDFIIHNPLHRETRANLTLLDTIAGYFSMIDFASKGALPGRVIPEFAQIAREYFIKVQTQGITEAERASDAKDDALGPKESPATRDKAGEPSTEMQQDNPAAEESWANAVGSDYLSYPTPANFEVPTDMQMWDAGDFRSIFGTAFPEWAMGPDVALGSLGLTDGGR</sequence>
<dbReference type="InterPro" id="IPR050987">
    <property type="entry name" value="AtrR-like"/>
</dbReference>
<dbReference type="SMART" id="SM00066">
    <property type="entry name" value="GAL4"/>
    <property type="match status" value="1"/>
</dbReference>
<proteinExistence type="predicted"/>
<keyword evidence="1" id="KW-0479">Metal-binding</keyword>
<feature type="region of interest" description="Disordered" evidence="3">
    <location>
        <begin position="49"/>
        <end position="70"/>
    </location>
</feature>
<evidence type="ECO:0000313" key="6">
    <source>
        <dbReference type="EMBL" id="PNH29384.1"/>
    </source>
</evidence>
<reference evidence="6 7" key="1">
    <citation type="submission" date="2017-12" db="EMBL/GenBank/DDBJ databases">
        <title>Comparative genomics yields insights into virulence evolution of Verticillium dahliae.</title>
        <authorList>
            <person name="Fan R."/>
            <person name="Armitage A.D."/>
            <person name="Cascant-Lopez E."/>
            <person name="Sobczyk M."/>
            <person name="Cockerton H.M."/>
            <person name="Harrison R.J."/>
        </authorList>
    </citation>
    <scope>NUCLEOTIDE SEQUENCE [LARGE SCALE GENOMIC DNA]</scope>
    <source>
        <strain evidence="6 7">12008</strain>
    </source>
</reference>
<keyword evidence="4" id="KW-1133">Transmembrane helix</keyword>
<dbReference type="InterPro" id="IPR036864">
    <property type="entry name" value="Zn2-C6_fun-type_DNA-bd_sf"/>
</dbReference>
<dbReference type="CDD" id="cd12148">
    <property type="entry name" value="fungal_TF_MHR"/>
    <property type="match status" value="1"/>
</dbReference>
<comment type="caution">
    <text evidence="6">The sequence shown here is derived from an EMBL/GenBank/DDBJ whole genome shotgun (WGS) entry which is preliminary data.</text>
</comment>
<keyword evidence="4" id="KW-0812">Transmembrane</keyword>
<dbReference type="Pfam" id="PF00172">
    <property type="entry name" value="Zn_clus"/>
    <property type="match status" value="1"/>
</dbReference>
<organism evidence="6 7">
    <name type="scientific">Verticillium dahliae</name>
    <name type="common">Verticillium wilt</name>
    <dbReference type="NCBI Taxonomy" id="27337"/>
    <lineage>
        <taxon>Eukaryota</taxon>
        <taxon>Fungi</taxon>
        <taxon>Dikarya</taxon>
        <taxon>Ascomycota</taxon>
        <taxon>Pezizomycotina</taxon>
        <taxon>Sordariomycetes</taxon>
        <taxon>Hypocreomycetidae</taxon>
        <taxon>Glomerellales</taxon>
        <taxon>Plectosphaerellaceae</taxon>
        <taxon>Verticillium</taxon>
    </lineage>
</organism>
<evidence type="ECO:0000256" key="2">
    <source>
        <dbReference type="ARBA" id="ARBA00023242"/>
    </source>
</evidence>
<dbReference type="SMART" id="SM00906">
    <property type="entry name" value="Fungal_trans"/>
    <property type="match status" value="1"/>
</dbReference>
<feature type="region of interest" description="Disordered" evidence="3">
    <location>
        <begin position="481"/>
        <end position="521"/>
    </location>
</feature>
<dbReference type="GO" id="GO:0008270">
    <property type="term" value="F:zinc ion binding"/>
    <property type="evidence" value="ECO:0007669"/>
    <property type="project" value="InterPro"/>
</dbReference>
<dbReference type="InterPro" id="IPR001138">
    <property type="entry name" value="Zn2Cys6_DnaBD"/>
</dbReference>
<accession>A0AA44WD06</accession>
<dbReference type="PROSITE" id="PS50048">
    <property type="entry name" value="ZN2_CY6_FUNGAL_2"/>
    <property type="match status" value="1"/>
</dbReference>
<dbReference type="AlphaFoldDB" id="A0AA44WD06"/>
<dbReference type="Pfam" id="PF04082">
    <property type="entry name" value="Fungal_trans"/>
    <property type="match status" value="1"/>
</dbReference>
<evidence type="ECO:0000256" key="4">
    <source>
        <dbReference type="SAM" id="Phobius"/>
    </source>
</evidence>
<dbReference type="GO" id="GO:0005634">
    <property type="term" value="C:nucleus"/>
    <property type="evidence" value="ECO:0007669"/>
    <property type="project" value="UniProtKB-SubCell"/>
</dbReference>
<gene>
    <name evidence="6" type="ORF">BJF96_g7297</name>
</gene>
<dbReference type="GO" id="GO:0000981">
    <property type="term" value="F:DNA-binding transcription factor activity, RNA polymerase II-specific"/>
    <property type="evidence" value="ECO:0007669"/>
    <property type="project" value="InterPro"/>
</dbReference>
<protein>
    <recommendedName>
        <fullName evidence="5">Zn(2)-C6 fungal-type domain-containing protein</fullName>
    </recommendedName>
</protein>
<feature type="domain" description="Zn(2)-C6 fungal-type" evidence="5">
    <location>
        <begin position="7"/>
        <end position="43"/>
    </location>
</feature>
<evidence type="ECO:0000256" key="3">
    <source>
        <dbReference type="SAM" id="MobiDB-lite"/>
    </source>
</evidence>
<dbReference type="Proteomes" id="UP000236305">
    <property type="component" value="Unassembled WGS sequence"/>
</dbReference>
<feature type="compositionally biased region" description="Basic and acidic residues" evidence="3">
    <location>
        <begin position="481"/>
        <end position="505"/>
    </location>
</feature>
<evidence type="ECO:0000313" key="7">
    <source>
        <dbReference type="Proteomes" id="UP000236305"/>
    </source>
</evidence>
<dbReference type="PANTHER" id="PTHR46910">
    <property type="entry name" value="TRANSCRIPTION FACTOR PDR1"/>
    <property type="match status" value="1"/>
</dbReference>
<dbReference type="Gene3D" id="4.10.240.10">
    <property type="entry name" value="Zn(2)-C6 fungal-type DNA-binding domain"/>
    <property type="match status" value="1"/>
</dbReference>
<feature type="compositionally biased region" description="Low complexity" evidence="3">
    <location>
        <begin position="55"/>
        <end position="68"/>
    </location>
</feature>
<dbReference type="GO" id="GO:0003677">
    <property type="term" value="F:DNA binding"/>
    <property type="evidence" value="ECO:0007669"/>
    <property type="project" value="UniProtKB-KW"/>
</dbReference>
<dbReference type="PROSITE" id="PS00463">
    <property type="entry name" value="ZN2_CY6_FUNGAL_1"/>
    <property type="match status" value="1"/>
</dbReference>
<dbReference type="GO" id="GO:0006351">
    <property type="term" value="P:DNA-templated transcription"/>
    <property type="evidence" value="ECO:0007669"/>
    <property type="project" value="InterPro"/>
</dbReference>